<sequence>MAKDSQFKAYDLHRKKQHAISSPLANITRHRLNPADWADAEAVAGKPARKVAKKRAAKTKKRATKKAVRTATDILHCWSAEIECLHCGKLGDDPNCESKCYDRFRKDHSIRHLIDVKGPSHLGYGAFTRPGVQLSKGQWLDEYLGELKPLAGDTGETSASLYRCEIPGICAVDAEQAGNWTRFINSHCRPNVKLWGEFVGKRHVILFQALRDIGPEEEIVFNYGSWYFERAGFKCVCDAYKRPHIPGGEHRAKKPVRCSKAG</sequence>
<accession>A0AAV9J944</accession>
<dbReference type="InterPro" id="IPR046341">
    <property type="entry name" value="SET_dom_sf"/>
</dbReference>
<evidence type="ECO:0000313" key="3">
    <source>
        <dbReference type="Proteomes" id="UP001324427"/>
    </source>
</evidence>
<dbReference type="InterPro" id="IPR001214">
    <property type="entry name" value="SET_dom"/>
</dbReference>
<keyword evidence="3" id="KW-1185">Reference proteome</keyword>
<protein>
    <recommendedName>
        <fullName evidence="1">SET domain-containing protein</fullName>
    </recommendedName>
</protein>
<evidence type="ECO:0000259" key="1">
    <source>
        <dbReference type="PROSITE" id="PS50280"/>
    </source>
</evidence>
<dbReference type="Proteomes" id="UP001324427">
    <property type="component" value="Unassembled WGS sequence"/>
</dbReference>
<name>A0AAV9J944_9PEZI</name>
<organism evidence="2 3">
    <name type="scientific">Oleoguttula mirabilis</name>
    <dbReference type="NCBI Taxonomy" id="1507867"/>
    <lineage>
        <taxon>Eukaryota</taxon>
        <taxon>Fungi</taxon>
        <taxon>Dikarya</taxon>
        <taxon>Ascomycota</taxon>
        <taxon>Pezizomycotina</taxon>
        <taxon>Dothideomycetes</taxon>
        <taxon>Dothideomycetidae</taxon>
        <taxon>Mycosphaerellales</taxon>
        <taxon>Teratosphaeriaceae</taxon>
        <taxon>Oleoguttula</taxon>
    </lineage>
</organism>
<dbReference type="PROSITE" id="PS50280">
    <property type="entry name" value="SET"/>
    <property type="match status" value="1"/>
</dbReference>
<dbReference type="AlphaFoldDB" id="A0AAV9J944"/>
<dbReference type="Pfam" id="PF00856">
    <property type="entry name" value="SET"/>
    <property type="match status" value="1"/>
</dbReference>
<feature type="domain" description="SET" evidence="1">
    <location>
        <begin position="108"/>
        <end position="224"/>
    </location>
</feature>
<reference evidence="2 3" key="1">
    <citation type="submission" date="2021-11" db="EMBL/GenBank/DDBJ databases">
        <title>Black yeast isolated from Biological Soil Crust.</title>
        <authorList>
            <person name="Kurbessoian T."/>
        </authorList>
    </citation>
    <scope>NUCLEOTIDE SEQUENCE [LARGE SCALE GENOMIC DNA]</scope>
    <source>
        <strain evidence="2 3">CCFEE 5522</strain>
    </source>
</reference>
<evidence type="ECO:0000313" key="2">
    <source>
        <dbReference type="EMBL" id="KAK4541628.1"/>
    </source>
</evidence>
<dbReference type="EMBL" id="JAVFHQ010000050">
    <property type="protein sequence ID" value="KAK4541628.1"/>
    <property type="molecule type" value="Genomic_DNA"/>
</dbReference>
<dbReference type="SUPFAM" id="SSF82199">
    <property type="entry name" value="SET domain"/>
    <property type="match status" value="1"/>
</dbReference>
<dbReference type="Gene3D" id="2.170.270.10">
    <property type="entry name" value="SET domain"/>
    <property type="match status" value="1"/>
</dbReference>
<gene>
    <name evidence="2" type="ORF">LTR36_007772</name>
</gene>
<proteinExistence type="predicted"/>
<dbReference type="SMART" id="SM00317">
    <property type="entry name" value="SET"/>
    <property type="match status" value="1"/>
</dbReference>
<comment type="caution">
    <text evidence="2">The sequence shown here is derived from an EMBL/GenBank/DDBJ whole genome shotgun (WGS) entry which is preliminary data.</text>
</comment>